<organism evidence="2 3">
    <name type="scientific">Promicromonospora soli</name>
    <dbReference type="NCBI Taxonomy" id="2035533"/>
    <lineage>
        <taxon>Bacteria</taxon>
        <taxon>Bacillati</taxon>
        <taxon>Actinomycetota</taxon>
        <taxon>Actinomycetes</taxon>
        <taxon>Micrococcales</taxon>
        <taxon>Promicromonosporaceae</taxon>
        <taxon>Promicromonospora</taxon>
    </lineage>
</organism>
<dbReference type="EMBL" id="BNAS01000003">
    <property type="protein sequence ID" value="GHH73097.1"/>
    <property type="molecule type" value="Genomic_DNA"/>
</dbReference>
<dbReference type="InterPro" id="IPR012347">
    <property type="entry name" value="Ferritin-like"/>
</dbReference>
<sequence length="275" mass="29416">MEHQRQPPTEVLTPEALAASVGQQGGSPSPPDAVARYALGLGDDALILAQRLGEWIANAPELEEDVALGNIGLDTLGHARSLLTYAGSAWGKTEDDLAYFRDEADFRCRQIFEQPNGDFAQTIARQLIVSAYFTVLYRGLVDSADGTLAAIAAKAAKEVDYHLDHSEIWSVRLALGTEESRRRTVAGLEAIWPFVDELFADDPAADAVPAVAVRPGTLREPFDAIVLPVLARAELAVPTTPAVAGGGRLGVHSEALGHLLAEMQVLARQHPGAVW</sequence>
<dbReference type="GO" id="GO:0005829">
    <property type="term" value="C:cytosol"/>
    <property type="evidence" value="ECO:0007669"/>
    <property type="project" value="TreeGrafter"/>
</dbReference>
<dbReference type="PANTHER" id="PTHR30458">
    <property type="entry name" value="PHENYLACETIC ACID DEGRADATION PROTEIN PAA"/>
    <property type="match status" value="1"/>
</dbReference>
<dbReference type="InterPro" id="IPR009078">
    <property type="entry name" value="Ferritin-like_SF"/>
</dbReference>
<dbReference type="Gene3D" id="1.20.1260.10">
    <property type="match status" value="1"/>
</dbReference>
<reference evidence="2" key="1">
    <citation type="journal article" date="2014" name="Int. J. Syst. Evol. Microbiol.">
        <title>Complete genome sequence of Corynebacterium casei LMG S-19264T (=DSM 44701T), isolated from a smear-ripened cheese.</title>
        <authorList>
            <consortium name="US DOE Joint Genome Institute (JGI-PGF)"/>
            <person name="Walter F."/>
            <person name="Albersmeier A."/>
            <person name="Kalinowski J."/>
            <person name="Ruckert C."/>
        </authorList>
    </citation>
    <scope>NUCLEOTIDE SEQUENCE</scope>
    <source>
        <strain evidence="2">CGMCC 4.7398</strain>
    </source>
</reference>
<comment type="caution">
    <text evidence="2">The sequence shown here is derived from an EMBL/GenBank/DDBJ whole genome shotgun (WGS) entry which is preliminary data.</text>
</comment>
<dbReference type="GO" id="GO:0010124">
    <property type="term" value="P:phenylacetate catabolic process"/>
    <property type="evidence" value="ECO:0007669"/>
    <property type="project" value="InterPro"/>
</dbReference>
<dbReference type="PIRSF" id="PIRSF037834">
    <property type="entry name" value="PA_CoA_Oase3"/>
    <property type="match status" value="1"/>
</dbReference>
<dbReference type="InterPro" id="IPR052703">
    <property type="entry name" value="Aromatic_CoA_ox/epox"/>
</dbReference>
<dbReference type="AlphaFoldDB" id="A0A919FVB6"/>
<dbReference type="NCBIfam" id="TIGR02158">
    <property type="entry name" value="PA_CoA_Oxy3"/>
    <property type="match status" value="1"/>
</dbReference>
<evidence type="ECO:0000313" key="3">
    <source>
        <dbReference type="Proteomes" id="UP000627369"/>
    </source>
</evidence>
<proteinExistence type="predicted"/>
<feature type="region of interest" description="Disordered" evidence="1">
    <location>
        <begin position="1"/>
        <end position="30"/>
    </location>
</feature>
<evidence type="ECO:0000313" key="2">
    <source>
        <dbReference type="EMBL" id="GHH73097.1"/>
    </source>
</evidence>
<gene>
    <name evidence="2" type="ORF">GCM10017772_23720</name>
</gene>
<dbReference type="Pfam" id="PF05138">
    <property type="entry name" value="PaaA_PaaC"/>
    <property type="match status" value="1"/>
</dbReference>
<dbReference type="InterPro" id="IPR007814">
    <property type="entry name" value="PaaA_PaaC"/>
</dbReference>
<accession>A0A919FVB6</accession>
<keyword evidence="3" id="KW-1185">Reference proteome</keyword>
<dbReference type="PANTHER" id="PTHR30458:SF0">
    <property type="entry name" value="1,2-PHENYLACETYL-COA EPOXIDASE, SUBUNIT C"/>
    <property type="match status" value="1"/>
</dbReference>
<reference evidence="2" key="2">
    <citation type="submission" date="2020-09" db="EMBL/GenBank/DDBJ databases">
        <authorList>
            <person name="Sun Q."/>
            <person name="Zhou Y."/>
        </authorList>
    </citation>
    <scope>NUCLEOTIDE SEQUENCE</scope>
    <source>
        <strain evidence="2">CGMCC 4.7398</strain>
    </source>
</reference>
<name>A0A919FVB6_9MICO</name>
<dbReference type="RefSeq" id="WP_189669479.1">
    <property type="nucleotide sequence ID" value="NZ_BNAS01000003.1"/>
</dbReference>
<protein>
    <submittedName>
        <fullName evidence="2">Phenylacetic acid degradation protein PaaC/phenylacetate-CoA oxygenase, PaaI subunit</fullName>
    </submittedName>
</protein>
<evidence type="ECO:0000256" key="1">
    <source>
        <dbReference type="SAM" id="MobiDB-lite"/>
    </source>
</evidence>
<dbReference type="InterPro" id="IPR011882">
    <property type="entry name" value="PaaC"/>
</dbReference>
<dbReference type="SUPFAM" id="SSF47240">
    <property type="entry name" value="Ferritin-like"/>
    <property type="match status" value="1"/>
</dbReference>
<dbReference type="Proteomes" id="UP000627369">
    <property type="component" value="Unassembled WGS sequence"/>
</dbReference>